<organism evidence="1 2">
    <name type="scientific">Gigaspora margarita</name>
    <dbReference type="NCBI Taxonomy" id="4874"/>
    <lineage>
        <taxon>Eukaryota</taxon>
        <taxon>Fungi</taxon>
        <taxon>Fungi incertae sedis</taxon>
        <taxon>Mucoromycota</taxon>
        <taxon>Glomeromycotina</taxon>
        <taxon>Glomeromycetes</taxon>
        <taxon>Diversisporales</taxon>
        <taxon>Gigasporaceae</taxon>
        <taxon>Gigaspora</taxon>
    </lineage>
</organism>
<evidence type="ECO:0000313" key="2">
    <source>
        <dbReference type="Proteomes" id="UP000789901"/>
    </source>
</evidence>
<reference evidence="1 2" key="1">
    <citation type="submission" date="2021-06" db="EMBL/GenBank/DDBJ databases">
        <authorList>
            <person name="Kallberg Y."/>
            <person name="Tangrot J."/>
            <person name="Rosling A."/>
        </authorList>
    </citation>
    <scope>NUCLEOTIDE SEQUENCE [LARGE SCALE GENOMIC DNA]</scope>
    <source>
        <strain evidence="1 2">120-4 pot B 10/14</strain>
    </source>
</reference>
<sequence>LWEGKLWVESPLFGQSDITISQGGLGVFIADLPQENDIAGVLYHNAYRDKEFQLINEQISSNAKSRFCSQYGLCS</sequence>
<proteinExistence type="predicted"/>
<dbReference type="EMBL" id="CAJVQB010113833">
    <property type="protein sequence ID" value="CAG8852588.1"/>
    <property type="molecule type" value="Genomic_DNA"/>
</dbReference>
<protein>
    <submittedName>
        <fullName evidence="1">13383_t:CDS:1</fullName>
    </submittedName>
</protein>
<feature type="non-terminal residue" evidence="1">
    <location>
        <position position="1"/>
    </location>
</feature>
<gene>
    <name evidence="1" type="ORF">GMARGA_LOCUS41409</name>
</gene>
<feature type="non-terminal residue" evidence="1">
    <location>
        <position position="75"/>
    </location>
</feature>
<evidence type="ECO:0000313" key="1">
    <source>
        <dbReference type="EMBL" id="CAG8852588.1"/>
    </source>
</evidence>
<name>A0ABN7XBF2_GIGMA</name>
<comment type="caution">
    <text evidence="1">The sequence shown here is derived from an EMBL/GenBank/DDBJ whole genome shotgun (WGS) entry which is preliminary data.</text>
</comment>
<accession>A0ABN7XBF2</accession>
<keyword evidence="2" id="KW-1185">Reference proteome</keyword>
<dbReference type="Proteomes" id="UP000789901">
    <property type="component" value="Unassembled WGS sequence"/>
</dbReference>